<dbReference type="PANTHER" id="PTHR38604">
    <property type="entry name" value="PERIPLASMIC NITRATE REDUCTASE, ELECTRON TRANSFER SUBUNIT"/>
    <property type="match status" value="1"/>
</dbReference>
<evidence type="ECO:0000256" key="17">
    <source>
        <dbReference type="SAM" id="SignalP"/>
    </source>
</evidence>
<evidence type="ECO:0000256" key="4">
    <source>
        <dbReference type="ARBA" id="ARBA00011752"/>
    </source>
</evidence>
<evidence type="ECO:0000256" key="11">
    <source>
        <dbReference type="ARBA" id="ARBA00022982"/>
    </source>
</evidence>
<dbReference type="AlphaFoldDB" id="A0A327JLM2"/>
<dbReference type="GO" id="GO:0009061">
    <property type="term" value="P:anaerobic respiration"/>
    <property type="evidence" value="ECO:0007669"/>
    <property type="project" value="InterPro"/>
</dbReference>
<feature type="signal peptide" evidence="17">
    <location>
        <begin position="1"/>
        <end position="25"/>
    </location>
</feature>
<keyword evidence="9 17" id="KW-0732">Signal</keyword>
<dbReference type="PANTHER" id="PTHR38604:SF1">
    <property type="entry name" value="PERIPLASMIC NITRATE REDUCTASE, ELECTRON TRANSFER SUBUNIT"/>
    <property type="match status" value="1"/>
</dbReference>
<comment type="subcellular location">
    <subcellularLocation>
        <location evidence="2 14">Periplasm</location>
    </subcellularLocation>
</comment>
<feature type="binding site" description="axial binding residue" evidence="16">
    <location>
        <position position="127"/>
    </location>
    <ligand>
        <name>heme c</name>
        <dbReference type="ChEBI" id="CHEBI:61717"/>
        <label>2</label>
    </ligand>
    <ligandPart>
        <name>Fe</name>
        <dbReference type="ChEBI" id="CHEBI:18248"/>
    </ligandPart>
</feature>
<comment type="similarity">
    <text evidence="3 14">Belongs to the NapB family.</text>
</comment>
<feature type="chain" id="PRO_5016311639" description="Periplasmic nitrate reductase, electron transfer subunit" evidence="17">
    <location>
        <begin position="26"/>
        <end position="144"/>
    </location>
</feature>
<keyword evidence="12 16" id="KW-0408">Iron</keyword>
<keyword evidence="19" id="KW-1185">Reference proteome</keyword>
<protein>
    <recommendedName>
        <fullName evidence="5 14">Periplasmic nitrate reductase, electron transfer subunit</fullName>
    </recommendedName>
    <alternativeName>
        <fullName evidence="13 14">Diheme cytochrome c NapB</fullName>
    </alternativeName>
</protein>
<evidence type="ECO:0000256" key="10">
    <source>
        <dbReference type="ARBA" id="ARBA00022764"/>
    </source>
</evidence>
<comment type="PTM">
    <text evidence="15">Binds 2 heme C groups per subunit.</text>
</comment>
<evidence type="ECO:0000256" key="12">
    <source>
        <dbReference type="ARBA" id="ARBA00023004"/>
    </source>
</evidence>
<evidence type="ECO:0000256" key="16">
    <source>
        <dbReference type="PIRSR" id="PIRSR006105-2"/>
    </source>
</evidence>
<comment type="subunit">
    <text evidence="4 14">Component of the periplasmic nitrate reductase NapAB complex composed of NapA and NapB.</text>
</comment>
<accession>A0A327JLM2</accession>
<keyword evidence="7 15" id="KW-0349">Heme</keyword>
<evidence type="ECO:0000256" key="15">
    <source>
        <dbReference type="PIRSR" id="PIRSR006105-1"/>
    </source>
</evidence>
<evidence type="ECO:0000256" key="9">
    <source>
        <dbReference type="ARBA" id="ARBA00022729"/>
    </source>
</evidence>
<evidence type="ECO:0000313" key="19">
    <source>
        <dbReference type="Proteomes" id="UP000249299"/>
    </source>
</evidence>
<dbReference type="RefSeq" id="WP_111434485.1">
    <property type="nucleotide sequence ID" value="NZ_JACIGG010000003.1"/>
</dbReference>
<dbReference type="Gene3D" id="1.10.1130.10">
    <property type="entry name" value="Flavocytochrome C3, Chain A"/>
    <property type="match status" value="1"/>
</dbReference>
<evidence type="ECO:0000256" key="1">
    <source>
        <dbReference type="ARBA" id="ARBA00002599"/>
    </source>
</evidence>
<comment type="function">
    <text evidence="1">Electron transfer subunit of the periplasmic nitrate reductase complex NapAB. Receives electrons from the membrane-anchored tetraheme c-type NapC protein and transfers these to NapA subunit, thus allowing electron flow between membrane and periplasm. Essential for periplasmic nitrate reduction with nitrate as the terminal electron acceptor.</text>
</comment>
<dbReference type="InterPro" id="IPR036280">
    <property type="entry name" value="Multihaem_cyt_sf"/>
</dbReference>
<dbReference type="OrthoDB" id="13290at2"/>
<feature type="binding site" description="covalent" evidence="15">
    <location>
        <position position="126"/>
    </location>
    <ligand>
        <name>heme c</name>
        <dbReference type="ChEBI" id="CHEBI:61717"/>
        <label>2</label>
    </ligand>
</feature>
<keyword evidence="8 16" id="KW-0479">Metal-binding</keyword>
<comment type="caution">
    <text evidence="18">The sequence shown here is derived from an EMBL/GenBank/DDBJ whole genome shotgun (WGS) entry which is preliminary data.</text>
</comment>
<feature type="binding site" description="axial binding residue" evidence="16">
    <location>
        <position position="69"/>
    </location>
    <ligand>
        <name>heme c</name>
        <dbReference type="ChEBI" id="CHEBI:61717"/>
        <label>1</label>
    </ligand>
    <ligandPart>
        <name>Fe</name>
        <dbReference type="ChEBI" id="CHEBI:18248"/>
    </ligandPart>
</feature>
<evidence type="ECO:0000256" key="6">
    <source>
        <dbReference type="ARBA" id="ARBA00022448"/>
    </source>
</evidence>
<feature type="binding site" description="covalent" evidence="15">
    <location>
        <position position="83"/>
    </location>
    <ligand>
        <name>heme c</name>
        <dbReference type="ChEBI" id="CHEBI:61717"/>
        <label>1</label>
    </ligand>
</feature>
<dbReference type="Proteomes" id="UP000249299">
    <property type="component" value="Unassembled WGS sequence"/>
</dbReference>
<gene>
    <name evidence="18" type="ORF">CH339_11260</name>
</gene>
<evidence type="ECO:0000256" key="8">
    <source>
        <dbReference type="ARBA" id="ARBA00022723"/>
    </source>
</evidence>
<dbReference type="PIRSF" id="PIRSF006105">
    <property type="entry name" value="NapB"/>
    <property type="match status" value="1"/>
</dbReference>
<feature type="binding site" description="covalent" evidence="15">
    <location>
        <position position="123"/>
    </location>
    <ligand>
        <name>heme c</name>
        <dbReference type="ChEBI" id="CHEBI:61717"/>
        <label>2</label>
    </ligand>
</feature>
<evidence type="ECO:0000256" key="14">
    <source>
        <dbReference type="PIRNR" id="PIRNR006105"/>
    </source>
</evidence>
<name>A0A327JLM2_9HYPH</name>
<proteinExistence type="inferred from homology"/>
<dbReference type="SUPFAM" id="SSF48695">
    <property type="entry name" value="Multiheme cytochromes"/>
    <property type="match status" value="1"/>
</dbReference>
<dbReference type="GO" id="GO:0046872">
    <property type="term" value="F:metal ion binding"/>
    <property type="evidence" value="ECO:0007669"/>
    <property type="project" value="UniProtKB-KW"/>
</dbReference>
<reference evidence="18 19" key="1">
    <citation type="submission" date="2017-07" db="EMBL/GenBank/DDBJ databases">
        <title>Draft Genome Sequences of Select Purple Nonsulfur Bacteria.</title>
        <authorList>
            <person name="Lasarre B."/>
            <person name="Mckinlay J.B."/>
        </authorList>
    </citation>
    <scope>NUCLEOTIDE SEQUENCE [LARGE SCALE GENOMIC DNA]</scope>
    <source>
        <strain evidence="18 19">DSM 11290</strain>
    </source>
</reference>
<evidence type="ECO:0000256" key="13">
    <source>
        <dbReference type="ARBA" id="ARBA00031832"/>
    </source>
</evidence>
<evidence type="ECO:0000256" key="3">
    <source>
        <dbReference type="ARBA" id="ARBA00007368"/>
    </source>
</evidence>
<evidence type="ECO:0000256" key="5">
    <source>
        <dbReference type="ARBA" id="ARBA00013773"/>
    </source>
</evidence>
<dbReference type="InterPro" id="IPR005591">
    <property type="entry name" value="NapB"/>
</dbReference>
<evidence type="ECO:0000256" key="7">
    <source>
        <dbReference type="ARBA" id="ARBA00022617"/>
    </source>
</evidence>
<organism evidence="18 19">
    <name type="scientific">Rhodobium orientis</name>
    <dbReference type="NCBI Taxonomy" id="34017"/>
    <lineage>
        <taxon>Bacteria</taxon>
        <taxon>Pseudomonadati</taxon>
        <taxon>Pseudomonadota</taxon>
        <taxon>Alphaproteobacteria</taxon>
        <taxon>Hyphomicrobiales</taxon>
        <taxon>Rhodobiaceae</taxon>
        <taxon>Rhodobium</taxon>
    </lineage>
</organism>
<keyword evidence="10 14" id="KW-0574">Periplasm</keyword>
<keyword evidence="11 14" id="KW-0249">Electron transport</keyword>
<feature type="binding site" description="axial binding residue" evidence="16">
    <location>
        <position position="104"/>
    </location>
    <ligand>
        <name>heme c</name>
        <dbReference type="ChEBI" id="CHEBI:61717"/>
        <label>2</label>
    </ligand>
    <ligandPart>
        <name>Fe</name>
        <dbReference type="ChEBI" id="CHEBI:18248"/>
    </ligandPart>
</feature>
<dbReference type="GO" id="GO:0042597">
    <property type="term" value="C:periplasmic space"/>
    <property type="evidence" value="ECO:0007669"/>
    <property type="project" value="UniProtKB-SubCell"/>
</dbReference>
<dbReference type="Pfam" id="PF03892">
    <property type="entry name" value="NapB"/>
    <property type="match status" value="1"/>
</dbReference>
<feature type="binding site" description="axial binding residue" evidence="16">
    <location>
        <position position="87"/>
    </location>
    <ligand>
        <name>heme c</name>
        <dbReference type="ChEBI" id="CHEBI:61717"/>
        <label>1</label>
    </ligand>
    <ligandPart>
        <name>Fe</name>
        <dbReference type="ChEBI" id="CHEBI:18248"/>
    </ligandPart>
</feature>
<keyword evidence="6 14" id="KW-0813">Transport</keyword>
<feature type="binding site" description="covalent" evidence="15">
    <location>
        <position position="86"/>
    </location>
    <ligand>
        <name>heme c</name>
        <dbReference type="ChEBI" id="CHEBI:61717"/>
        <label>1</label>
    </ligand>
</feature>
<dbReference type="EMBL" id="NPEV01000021">
    <property type="protein sequence ID" value="RAI27197.1"/>
    <property type="molecule type" value="Genomic_DNA"/>
</dbReference>
<sequence length="144" mass="15683">MKLLSKTTLAALALGIVAAAPAARATDVVSLRGDKALTAESDAFDRKRAMTASGGFDRAWDLQPPTIPHNIDNDRITIRENTCLNCHGPETFKKEKAPRIGDSHFVDADGKVLETMNQRRHFCSQCHVPQADVKPLVENTFGGN</sequence>
<evidence type="ECO:0000313" key="18">
    <source>
        <dbReference type="EMBL" id="RAI27197.1"/>
    </source>
</evidence>
<evidence type="ECO:0000256" key="2">
    <source>
        <dbReference type="ARBA" id="ARBA00004418"/>
    </source>
</evidence>